<feature type="binding site" evidence="5">
    <location>
        <position position="75"/>
    </location>
    <ligand>
        <name>(2E)-4-hydroxy-3-methylbut-2-enyl diphosphate</name>
        <dbReference type="ChEBI" id="CHEBI:128753"/>
    </ligand>
</feature>
<dbReference type="eggNOG" id="COG0761">
    <property type="taxonomic scope" value="Bacteria"/>
</dbReference>
<feature type="binding site" evidence="5">
    <location>
        <position position="263"/>
    </location>
    <ligand>
        <name>isopentenyl diphosphate</name>
        <dbReference type="ChEBI" id="CHEBI:128769"/>
    </ligand>
</feature>
<feature type="binding site" evidence="5">
    <location>
        <position position="125"/>
    </location>
    <ligand>
        <name>(2E)-4-hydroxy-3-methylbut-2-enyl diphosphate</name>
        <dbReference type="ChEBI" id="CHEBI:128753"/>
    </ligand>
</feature>
<dbReference type="UniPathway" id="UPA00059">
    <property type="reaction ID" value="UER00105"/>
</dbReference>
<dbReference type="InterPro" id="IPR003451">
    <property type="entry name" value="LytB/IspH"/>
</dbReference>
<feature type="binding site" evidence="5">
    <location>
        <position position="75"/>
    </location>
    <ligand>
        <name>isopentenyl diphosphate</name>
        <dbReference type="ChEBI" id="CHEBI:128769"/>
    </ligand>
</feature>
<feature type="binding site" evidence="5">
    <location>
        <position position="97"/>
    </location>
    <ligand>
        <name>[4Fe-4S] cluster</name>
        <dbReference type="ChEBI" id="CHEBI:49883"/>
    </ligand>
</feature>
<feature type="active site" description="Proton donor" evidence="5">
    <location>
        <position position="127"/>
    </location>
</feature>
<dbReference type="HOGENOM" id="CLU_027486_0_1_0"/>
<feature type="binding site" evidence="5">
    <location>
        <position position="125"/>
    </location>
    <ligand>
        <name>dimethylallyl diphosphate</name>
        <dbReference type="ChEBI" id="CHEBI:57623"/>
    </ligand>
</feature>
<dbReference type="OrthoDB" id="9804077at2"/>
<dbReference type="GO" id="GO:0051745">
    <property type="term" value="F:4-hydroxy-3-methylbut-2-enyl diphosphate reductase activity"/>
    <property type="evidence" value="ECO:0007669"/>
    <property type="project" value="UniProtKB-UniRule"/>
</dbReference>
<dbReference type="Pfam" id="PF02401">
    <property type="entry name" value="LYTB"/>
    <property type="match status" value="1"/>
</dbReference>
<feature type="binding site" evidence="5">
    <location>
        <position position="163"/>
    </location>
    <ligand>
        <name>(2E)-4-hydroxy-3-methylbut-2-enyl diphosphate</name>
        <dbReference type="ChEBI" id="CHEBI:128753"/>
    </ligand>
</feature>
<dbReference type="NCBIfam" id="TIGR00216">
    <property type="entry name" value="ispH_lytB"/>
    <property type="match status" value="1"/>
</dbReference>
<feature type="binding site" evidence="5">
    <location>
        <position position="42"/>
    </location>
    <ligand>
        <name>isopentenyl diphosphate</name>
        <dbReference type="ChEBI" id="CHEBI:128769"/>
    </ligand>
</feature>
<evidence type="ECO:0000256" key="2">
    <source>
        <dbReference type="ARBA" id="ARBA00022723"/>
    </source>
</evidence>
<comment type="caution">
    <text evidence="5">Lacks conserved residue(s) required for the propagation of feature annotation.</text>
</comment>
<keyword evidence="7" id="KW-1185">Reference proteome</keyword>
<keyword evidence="5" id="KW-0560">Oxidoreductase</keyword>
<dbReference type="GO" id="GO:0019288">
    <property type="term" value="P:isopentenyl diphosphate biosynthetic process, methylerythritol 4-phosphate pathway"/>
    <property type="evidence" value="ECO:0007669"/>
    <property type="project" value="UniProtKB-UniRule"/>
</dbReference>
<sequence>MTVRFSKAEPTGLCFGVKRAIAQMEKALSSDGELYCVGSPIHNPQEIARLAQKGLRVVASPQDVPSGSTVFIRAHGIAPDLRNALKQRNVRIIDGTCPFVRVAQARAKALEDEGYSVVVAGDASHPEVISIVGGLQNGAKVVSNSTDLQDLAKIERIGFVSQTTLPEDLFASIVSAAVRISPDVKAHNTICRATFERQRAVAELVKRTDGIVVIGGRDSANTAKLFHIAKSCGADVLWIEEAGELDGKWFTGKTHVGIAAGASTPDWLIEEFIQAARQAVDVKGDVRSE</sequence>
<feature type="binding site" evidence="5">
    <location>
        <position position="221"/>
    </location>
    <ligand>
        <name>isopentenyl diphosphate</name>
        <dbReference type="ChEBI" id="CHEBI:128769"/>
    </ligand>
</feature>
<evidence type="ECO:0000313" key="6">
    <source>
        <dbReference type="EMBL" id="EHM13774.1"/>
    </source>
</evidence>
<feature type="binding site" evidence="5">
    <location>
        <position position="14"/>
    </location>
    <ligand>
        <name>[4Fe-4S] cluster</name>
        <dbReference type="ChEBI" id="CHEBI:49883"/>
    </ligand>
</feature>
<feature type="binding site" evidence="5">
    <location>
        <position position="263"/>
    </location>
    <ligand>
        <name>dimethylallyl diphosphate</name>
        <dbReference type="ChEBI" id="CHEBI:57623"/>
    </ligand>
</feature>
<comment type="cofactor">
    <cofactor evidence="5">
        <name>[4Fe-4S] cluster</name>
        <dbReference type="ChEBI" id="CHEBI:49883"/>
    </cofactor>
    <text evidence="5">Binds 1 [4Fe-4S] cluster per subunit.</text>
</comment>
<dbReference type="UniPathway" id="UPA00056">
    <property type="reaction ID" value="UER00097"/>
</dbReference>
<feature type="binding site" evidence="5">
    <location>
        <position position="221"/>
    </location>
    <ligand>
        <name>dimethylallyl diphosphate</name>
        <dbReference type="ChEBI" id="CHEBI:57623"/>
    </ligand>
</feature>
<feature type="binding site" evidence="5">
    <location>
        <position position="42"/>
    </location>
    <ligand>
        <name>dimethylallyl diphosphate</name>
        <dbReference type="ChEBI" id="CHEBI:57623"/>
    </ligand>
</feature>
<comment type="similarity">
    <text evidence="5">Belongs to the IspH family.</text>
</comment>
<dbReference type="Gene3D" id="3.40.50.11270">
    <property type="match status" value="1"/>
</dbReference>
<feature type="binding site" evidence="5">
    <location>
        <position position="125"/>
    </location>
    <ligand>
        <name>isopentenyl diphosphate</name>
        <dbReference type="ChEBI" id="CHEBI:128769"/>
    </ligand>
</feature>
<comment type="pathway">
    <text evidence="5">Isoprenoid biosynthesis; isopentenyl diphosphate biosynthesis via DXP pathway; isopentenyl diphosphate from 1-deoxy-D-xylulose 5-phosphate: step 6/6.</text>
</comment>
<evidence type="ECO:0000256" key="5">
    <source>
        <dbReference type="HAMAP-Rule" id="MF_00191"/>
    </source>
</evidence>
<dbReference type="PANTHER" id="PTHR30426:SF0">
    <property type="entry name" value="4-HYDROXY-3-METHYLBUT-2-ENYL DIPHOSPHATE REDUCTASE"/>
    <property type="match status" value="1"/>
</dbReference>
<keyword evidence="4 5" id="KW-0411">Iron-sulfur</keyword>
<dbReference type="GO" id="GO:0051539">
    <property type="term" value="F:4 iron, 4 sulfur cluster binding"/>
    <property type="evidence" value="ECO:0007669"/>
    <property type="project" value="UniProtKB-UniRule"/>
</dbReference>
<dbReference type="EC" id="1.17.7.4" evidence="5"/>
<dbReference type="HAMAP" id="MF_00191">
    <property type="entry name" value="IspH"/>
    <property type="match status" value="1"/>
</dbReference>
<accession>H0UIM9</accession>
<dbReference type="STRING" id="885272.JonanDRAFT_1410"/>
<comment type="catalytic activity">
    <reaction evidence="5">
        <text>dimethylallyl diphosphate + 2 oxidized [2Fe-2S]-[ferredoxin] + H2O = (2E)-4-hydroxy-3-methylbut-2-enyl diphosphate + 2 reduced [2Fe-2S]-[ferredoxin] + 2 H(+)</text>
        <dbReference type="Rhea" id="RHEA:24825"/>
        <dbReference type="Rhea" id="RHEA-COMP:10000"/>
        <dbReference type="Rhea" id="RHEA-COMP:10001"/>
        <dbReference type="ChEBI" id="CHEBI:15377"/>
        <dbReference type="ChEBI" id="CHEBI:15378"/>
        <dbReference type="ChEBI" id="CHEBI:33737"/>
        <dbReference type="ChEBI" id="CHEBI:33738"/>
        <dbReference type="ChEBI" id="CHEBI:57623"/>
        <dbReference type="ChEBI" id="CHEBI:128753"/>
        <dbReference type="EC" id="1.17.7.4"/>
    </reaction>
</comment>
<keyword evidence="1 5" id="KW-0004">4Fe-4S</keyword>
<feature type="binding site" evidence="5">
    <location>
        <position position="42"/>
    </location>
    <ligand>
        <name>(2E)-4-hydroxy-3-methylbut-2-enyl diphosphate</name>
        <dbReference type="ChEBI" id="CHEBI:128753"/>
    </ligand>
</feature>
<comment type="pathway">
    <text evidence="5">Isoprenoid biosynthesis; dimethylallyl diphosphate biosynthesis; dimethylallyl diphosphate from (2E)-4-hydroxy-3-methylbutenyl diphosphate: step 1/1.</text>
</comment>
<evidence type="ECO:0000256" key="4">
    <source>
        <dbReference type="ARBA" id="ARBA00023014"/>
    </source>
</evidence>
<proteinExistence type="inferred from homology"/>
<feature type="binding site" evidence="5">
    <location>
        <position position="191"/>
    </location>
    <ligand>
        <name>[4Fe-4S] cluster</name>
        <dbReference type="ChEBI" id="CHEBI:49883"/>
    </ligand>
</feature>
<dbReference type="GO" id="GO:0016114">
    <property type="term" value="P:terpenoid biosynthetic process"/>
    <property type="evidence" value="ECO:0007669"/>
    <property type="project" value="UniProtKB-UniRule"/>
</dbReference>
<feature type="binding site" evidence="5">
    <location>
        <position position="219"/>
    </location>
    <ligand>
        <name>isopentenyl diphosphate</name>
        <dbReference type="ChEBI" id="CHEBI:128769"/>
    </ligand>
</feature>
<dbReference type="Proteomes" id="UP000003806">
    <property type="component" value="Chromosome"/>
</dbReference>
<comment type="catalytic activity">
    <reaction evidence="5">
        <text>isopentenyl diphosphate + 2 oxidized [2Fe-2S]-[ferredoxin] + H2O = (2E)-4-hydroxy-3-methylbut-2-enyl diphosphate + 2 reduced [2Fe-2S]-[ferredoxin] + 2 H(+)</text>
        <dbReference type="Rhea" id="RHEA:24488"/>
        <dbReference type="Rhea" id="RHEA-COMP:10000"/>
        <dbReference type="Rhea" id="RHEA-COMP:10001"/>
        <dbReference type="ChEBI" id="CHEBI:15377"/>
        <dbReference type="ChEBI" id="CHEBI:15378"/>
        <dbReference type="ChEBI" id="CHEBI:33737"/>
        <dbReference type="ChEBI" id="CHEBI:33738"/>
        <dbReference type="ChEBI" id="CHEBI:128753"/>
        <dbReference type="ChEBI" id="CHEBI:128769"/>
        <dbReference type="EC" id="1.17.7.4"/>
    </reaction>
</comment>
<keyword evidence="5" id="KW-0414">Isoprene biosynthesis</keyword>
<dbReference type="EMBL" id="CM001376">
    <property type="protein sequence ID" value="EHM13774.1"/>
    <property type="molecule type" value="Genomic_DNA"/>
</dbReference>
<feature type="binding site" evidence="5">
    <location>
        <position position="219"/>
    </location>
    <ligand>
        <name>(2E)-4-hydroxy-3-methylbut-2-enyl diphosphate</name>
        <dbReference type="ChEBI" id="CHEBI:128753"/>
    </ligand>
</feature>
<dbReference type="Gene3D" id="3.40.1010.20">
    <property type="entry name" value="4-hydroxy-3-methylbut-2-enyl diphosphate reductase, catalytic domain"/>
    <property type="match status" value="2"/>
</dbReference>
<keyword evidence="2 5" id="KW-0479">Metal-binding</keyword>
<dbReference type="CDD" id="cd13944">
    <property type="entry name" value="lytB_ispH"/>
    <property type="match status" value="1"/>
</dbReference>
<feature type="binding site" evidence="5">
    <location>
        <position position="75"/>
    </location>
    <ligand>
        <name>dimethylallyl diphosphate</name>
        <dbReference type="ChEBI" id="CHEBI:57623"/>
    </ligand>
</feature>
<gene>
    <name evidence="5" type="primary">ispH</name>
    <name evidence="6" type="ORF">JonanDRAFT_1410</name>
</gene>
<reference evidence="6 7" key="1">
    <citation type="submission" date="2011-11" db="EMBL/GenBank/DDBJ databases">
        <title>The Noncontiguous Finished genome of Jonquetella anthropi DSM 22815.</title>
        <authorList>
            <consortium name="US DOE Joint Genome Institute (JGI-PGF)"/>
            <person name="Lucas S."/>
            <person name="Copeland A."/>
            <person name="Lapidus A."/>
            <person name="Glavina del Rio T."/>
            <person name="Dalin E."/>
            <person name="Tice H."/>
            <person name="Bruce D."/>
            <person name="Goodwin L."/>
            <person name="Pitluck S."/>
            <person name="Peters L."/>
            <person name="Mikhailova N."/>
            <person name="Held B."/>
            <person name="Kyrpides N."/>
            <person name="Mavromatis K."/>
            <person name="Ivanova N."/>
            <person name="Markowitz V."/>
            <person name="Cheng J.-F."/>
            <person name="Hugenholtz P."/>
            <person name="Woyke T."/>
            <person name="Wu D."/>
            <person name="Gronow S."/>
            <person name="Wellnitz S."/>
            <person name="Brambilla E."/>
            <person name="Klenk H.-P."/>
            <person name="Eisen J.A."/>
        </authorList>
    </citation>
    <scope>NUCLEOTIDE SEQUENCE [LARGE SCALE GENOMIC DNA]</scope>
    <source>
        <strain evidence="6 7">DSM 22815</strain>
    </source>
</reference>
<feature type="binding site" evidence="5">
    <location>
        <position position="221"/>
    </location>
    <ligand>
        <name>(2E)-4-hydroxy-3-methylbut-2-enyl diphosphate</name>
        <dbReference type="ChEBI" id="CHEBI:128753"/>
    </ligand>
</feature>
<dbReference type="RefSeq" id="WP_008519477.1">
    <property type="nucleotide sequence ID" value="NZ_CM001376.1"/>
</dbReference>
<dbReference type="GO" id="GO:0050992">
    <property type="term" value="P:dimethylallyl diphosphate biosynthetic process"/>
    <property type="evidence" value="ECO:0007669"/>
    <property type="project" value="UniProtKB-UniRule"/>
</dbReference>
<evidence type="ECO:0000256" key="3">
    <source>
        <dbReference type="ARBA" id="ARBA00023004"/>
    </source>
</evidence>
<protein>
    <recommendedName>
        <fullName evidence="5">4-hydroxy-3-methylbut-2-enyl diphosphate reductase</fullName>
        <shortName evidence="5">HMBPP reductase</shortName>
        <ecNumber evidence="5">1.17.7.4</ecNumber>
    </recommendedName>
</protein>
<dbReference type="GO" id="GO:0046872">
    <property type="term" value="F:metal ion binding"/>
    <property type="evidence" value="ECO:0007669"/>
    <property type="project" value="UniProtKB-KW"/>
</dbReference>
<evidence type="ECO:0000313" key="7">
    <source>
        <dbReference type="Proteomes" id="UP000003806"/>
    </source>
</evidence>
<dbReference type="AlphaFoldDB" id="H0UIM9"/>
<keyword evidence="3 5" id="KW-0408">Iron</keyword>
<evidence type="ECO:0000256" key="1">
    <source>
        <dbReference type="ARBA" id="ARBA00022485"/>
    </source>
</evidence>
<comment type="function">
    <text evidence="5">Catalyzes the conversion of 1-hydroxy-2-methyl-2-(E)-butenyl 4-diphosphate (HMBPP) into a mixture of isopentenyl diphosphate (IPP) and dimethylallyl diphosphate (DMAPP). Acts in the terminal step of the DOXP/MEP pathway for isoprenoid precursor biosynthesis.</text>
</comment>
<feature type="binding site" evidence="5">
    <location>
        <position position="263"/>
    </location>
    <ligand>
        <name>(2E)-4-hydroxy-3-methylbut-2-enyl diphosphate</name>
        <dbReference type="ChEBI" id="CHEBI:128753"/>
    </ligand>
</feature>
<dbReference type="PANTHER" id="PTHR30426">
    <property type="entry name" value="4-HYDROXY-3-METHYLBUT-2-ENYL DIPHOSPHATE REDUCTASE"/>
    <property type="match status" value="1"/>
</dbReference>
<name>H0UIM9_9BACT</name>
<organism evidence="6 7">
    <name type="scientific">Jonquetella anthropi DSM 22815</name>
    <dbReference type="NCBI Taxonomy" id="885272"/>
    <lineage>
        <taxon>Bacteria</taxon>
        <taxon>Thermotogati</taxon>
        <taxon>Synergistota</taxon>
        <taxon>Synergistia</taxon>
        <taxon>Synergistales</taxon>
        <taxon>Dethiosulfovibrionaceae</taxon>
        <taxon>Jonquetella</taxon>
    </lineage>
</organism>
<feature type="binding site" evidence="5">
    <location>
        <position position="219"/>
    </location>
    <ligand>
        <name>dimethylallyl diphosphate</name>
        <dbReference type="ChEBI" id="CHEBI:57623"/>
    </ligand>
</feature>